<dbReference type="InterPro" id="IPR007837">
    <property type="entry name" value="DinB"/>
</dbReference>
<sequence>MISWKNHFLYQVDYQHWANDKLFESCDKLSDEARKRDAGLFFKSIHGTANHLLVVNLLWLGRLQGEPKDYRLNQQIFEDWRELKTALKQTVRQTQHWLQAQPPEYFEGELAYRTVAGLEQRDWIHDVLTHFVTHYAHHRGQISGIATQLGAPAPEMDFIYYRRDMQDSVAKAGIAANG</sequence>
<dbReference type="Gene3D" id="1.20.120.450">
    <property type="entry name" value="dinb family like domain"/>
    <property type="match status" value="1"/>
</dbReference>
<gene>
    <name evidence="4" type="ORF">SAMN02745887_03055</name>
</gene>
<dbReference type="SUPFAM" id="SSF109854">
    <property type="entry name" value="DinB/YfiT-like putative metalloenzymes"/>
    <property type="match status" value="1"/>
</dbReference>
<reference evidence="4 5" key="1">
    <citation type="submission" date="2016-11" db="EMBL/GenBank/DDBJ databases">
        <authorList>
            <person name="Jaros S."/>
            <person name="Januszkiewicz K."/>
            <person name="Wedrychowicz H."/>
        </authorList>
    </citation>
    <scope>NUCLEOTIDE SEQUENCE [LARGE SCALE GENOMIC DNA]</scope>
    <source>
        <strain evidence="4 5">DSM 18899</strain>
    </source>
</reference>
<accession>A0A1K2HQK3</accession>
<protein>
    <submittedName>
        <fullName evidence="4">Uncharacterized damage-inducible protein DinB (Forms a four-helix bundle)</fullName>
    </submittedName>
</protein>
<comment type="similarity">
    <text evidence="1">Belongs to the DinB family.</text>
</comment>
<evidence type="ECO:0000256" key="1">
    <source>
        <dbReference type="ARBA" id="ARBA00008635"/>
    </source>
</evidence>
<feature type="binding site" evidence="3">
    <location>
        <position position="138"/>
    </location>
    <ligand>
        <name>a divalent metal cation</name>
        <dbReference type="ChEBI" id="CHEBI:60240"/>
    </ligand>
</feature>
<dbReference type="STRING" id="1121279.SAMN02745887_03055"/>
<keyword evidence="5" id="KW-1185">Reference proteome</keyword>
<keyword evidence="2 3" id="KW-0479">Metal-binding</keyword>
<feature type="binding site" evidence="3">
    <location>
        <position position="51"/>
    </location>
    <ligand>
        <name>a divalent metal cation</name>
        <dbReference type="ChEBI" id="CHEBI:60240"/>
    </ligand>
</feature>
<dbReference type="PANTHER" id="PTHR37302:SF1">
    <property type="entry name" value="PROTEIN DINB"/>
    <property type="match status" value="1"/>
</dbReference>
<evidence type="ECO:0000256" key="3">
    <source>
        <dbReference type="PIRSR" id="PIRSR607837-1"/>
    </source>
</evidence>
<dbReference type="EMBL" id="FPKR01000012">
    <property type="protein sequence ID" value="SFZ78530.1"/>
    <property type="molecule type" value="Genomic_DNA"/>
</dbReference>
<dbReference type="AlphaFoldDB" id="A0A1K2HQK3"/>
<dbReference type="Proteomes" id="UP000186513">
    <property type="component" value="Unassembled WGS sequence"/>
</dbReference>
<evidence type="ECO:0000256" key="2">
    <source>
        <dbReference type="ARBA" id="ARBA00022723"/>
    </source>
</evidence>
<evidence type="ECO:0000313" key="4">
    <source>
        <dbReference type="EMBL" id="SFZ78530.1"/>
    </source>
</evidence>
<evidence type="ECO:0000313" key="5">
    <source>
        <dbReference type="Proteomes" id="UP000186513"/>
    </source>
</evidence>
<dbReference type="InterPro" id="IPR034660">
    <property type="entry name" value="DinB/YfiT-like"/>
</dbReference>
<dbReference type="GO" id="GO:0046872">
    <property type="term" value="F:metal ion binding"/>
    <property type="evidence" value="ECO:0007669"/>
    <property type="project" value="UniProtKB-KW"/>
</dbReference>
<dbReference type="Pfam" id="PF05163">
    <property type="entry name" value="DinB"/>
    <property type="match status" value="1"/>
</dbReference>
<name>A0A1K2HQK3_9NEIS</name>
<dbReference type="PANTHER" id="PTHR37302">
    <property type="entry name" value="SLR1116 PROTEIN"/>
    <property type="match status" value="1"/>
</dbReference>
<organism evidence="4 5">
    <name type="scientific">Chitinimonas taiwanensis DSM 18899</name>
    <dbReference type="NCBI Taxonomy" id="1121279"/>
    <lineage>
        <taxon>Bacteria</taxon>
        <taxon>Pseudomonadati</taxon>
        <taxon>Pseudomonadota</taxon>
        <taxon>Betaproteobacteria</taxon>
        <taxon>Neisseriales</taxon>
        <taxon>Chitinibacteraceae</taxon>
        <taxon>Chitinimonas</taxon>
    </lineage>
</organism>
<proteinExistence type="inferred from homology"/>
<feature type="binding site" evidence="3">
    <location>
        <position position="134"/>
    </location>
    <ligand>
        <name>a divalent metal cation</name>
        <dbReference type="ChEBI" id="CHEBI:60240"/>
    </ligand>
</feature>
<dbReference type="OrthoDB" id="9807509at2"/>
<dbReference type="RefSeq" id="WP_072429535.1">
    <property type="nucleotide sequence ID" value="NZ_FPKR01000012.1"/>
</dbReference>